<gene>
    <name evidence="2" type="ORF">C1SCF055_LOCUS9270</name>
</gene>
<dbReference type="AlphaFoldDB" id="A0A9P1FPC0"/>
<dbReference type="EMBL" id="CAMXCT010000636">
    <property type="protein sequence ID" value="CAI3981487.1"/>
    <property type="molecule type" value="Genomic_DNA"/>
</dbReference>
<name>A0A9P1FPC0_9DINO</name>
<evidence type="ECO:0000313" key="2">
    <source>
        <dbReference type="EMBL" id="CAI3981487.1"/>
    </source>
</evidence>
<protein>
    <submittedName>
        <fullName evidence="3">Gliding motility-associated C-terminal domain-containing protein</fullName>
    </submittedName>
</protein>
<dbReference type="Proteomes" id="UP001152797">
    <property type="component" value="Unassembled WGS sequence"/>
</dbReference>
<proteinExistence type="predicted"/>
<dbReference type="OrthoDB" id="440550at2759"/>
<evidence type="ECO:0000313" key="4">
    <source>
        <dbReference type="Proteomes" id="UP001152797"/>
    </source>
</evidence>
<organism evidence="2">
    <name type="scientific">Cladocopium goreaui</name>
    <dbReference type="NCBI Taxonomy" id="2562237"/>
    <lineage>
        <taxon>Eukaryota</taxon>
        <taxon>Sar</taxon>
        <taxon>Alveolata</taxon>
        <taxon>Dinophyceae</taxon>
        <taxon>Suessiales</taxon>
        <taxon>Symbiodiniaceae</taxon>
        <taxon>Cladocopium</taxon>
    </lineage>
</organism>
<comment type="caution">
    <text evidence="2">The sequence shown here is derived from an EMBL/GenBank/DDBJ whole genome shotgun (WGS) entry which is preliminary data.</text>
</comment>
<reference evidence="3 4" key="2">
    <citation type="submission" date="2024-05" db="EMBL/GenBank/DDBJ databases">
        <authorList>
            <person name="Chen Y."/>
            <person name="Shah S."/>
            <person name="Dougan E. K."/>
            <person name="Thang M."/>
            <person name="Chan C."/>
        </authorList>
    </citation>
    <scope>NUCLEOTIDE SEQUENCE [LARGE SCALE GENOMIC DNA]</scope>
</reference>
<evidence type="ECO:0000313" key="3">
    <source>
        <dbReference type="EMBL" id="CAL4768799.1"/>
    </source>
</evidence>
<sequence>MNDGSAVALPLTPATPEEETAQSTETSKSASNDPKVFLKSNDLKIGVMNDGSLDQPFYYSQSTQRWTKLTYGHKKLDLAVKVNGELATLGSEATIDGGHESTSTSVAVRSQLMVEGSYDFVGDGLVLKMTFSFSALTPLSDVKVWLGTSDDWIGEDDRPAKETGDFDHGFVPSKGGKILRVQSGKEEVFAFSPNAGSKAIILQHYGNWPRVYASDQSDVSRSSSDGAYAIYVPLGSIEVGQTKEATIFYAASGANQLEKLAVVSEEADEVAETAESGTTATTATAATATTAATAAVSTTTAPGMAVLKTDFLKIAVMEDGSLGQPFYFSSQRAPHLDLGTGQVENQQGGWTKLTYGNKQLDSAIKVDGHLAHLSGGSASSASSAGQESQKVWLEFVQQIDTAKNGWKGYSEYSSATRQISRKCTPITEHGDFHAAKRWNPLTSKTENELKEFVANKHILRPKI</sequence>
<accession>A0A9P1FPC0</accession>
<dbReference type="EMBL" id="CAMXCT020000636">
    <property type="protein sequence ID" value="CAL1134862.1"/>
    <property type="molecule type" value="Genomic_DNA"/>
</dbReference>
<feature type="compositionally biased region" description="Polar residues" evidence="1">
    <location>
        <begin position="21"/>
        <end position="32"/>
    </location>
</feature>
<dbReference type="EMBL" id="CAMXCT030000636">
    <property type="protein sequence ID" value="CAL4768799.1"/>
    <property type="molecule type" value="Genomic_DNA"/>
</dbReference>
<evidence type="ECO:0000256" key="1">
    <source>
        <dbReference type="SAM" id="MobiDB-lite"/>
    </source>
</evidence>
<feature type="region of interest" description="Disordered" evidence="1">
    <location>
        <begin position="1"/>
        <end position="35"/>
    </location>
</feature>
<reference evidence="2" key="1">
    <citation type="submission" date="2022-10" db="EMBL/GenBank/DDBJ databases">
        <authorList>
            <person name="Chen Y."/>
            <person name="Dougan E. K."/>
            <person name="Chan C."/>
            <person name="Rhodes N."/>
            <person name="Thang M."/>
        </authorList>
    </citation>
    <scope>NUCLEOTIDE SEQUENCE</scope>
</reference>
<keyword evidence="4" id="KW-1185">Reference proteome</keyword>